<dbReference type="NCBIfam" id="TIGR00073">
    <property type="entry name" value="hypB"/>
    <property type="match status" value="1"/>
</dbReference>
<accession>X1LQ27</accession>
<evidence type="ECO:0000259" key="8">
    <source>
        <dbReference type="Pfam" id="PF02492"/>
    </source>
</evidence>
<keyword evidence="3" id="KW-0479">Metal-binding</keyword>
<gene>
    <name evidence="9" type="ORF">S06H3_29482</name>
</gene>
<dbReference type="EMBL" id="BARV01017273">
    <property type="protein sequence ID" value="GAI21447.1"/>
    <property type="molecule type" value="Genomic_DNA"/>
</dbReference>
<dbReference type="InterPro" id="IPR003495">
    <property type="entry name" value="CobW/HypB/UreG_nucleotide-bd"/>
</dbReference>
<dbReference type="GO" id="GO:0008270">
    <property type="term" value="F:zinc ion binding"/>
    <property type="evidence" value="ECO:0007669"/>
    <property type="project" value="TreeGrafter"/>
</dbReference>
<evidence type="ECO:0000256" key="6">
    <source>
        <dbReference type="ARBA" id="ARBA00022833"/>
    </source>
</evidence>
<dbReference type="InterPro" id="IPR004392">
    <property type="entry name" value="Hyd_mat_HypB"/>
</dbReference>
<keyword evidence="7" id="KW-0342">GTP-binding</keyword>
<dbReference type="AlphaFoldDB" id="X1LQ27"/>
<reference evidence="9" key="1">
    <citation type="journal article" date="2014" name="Front. Microbiol.">
        <title>High frequency of phylogenetically diverse reductive dehalogenase-homologous genes in deep subseafloor sedimentary metagenomes.</title>
        <authorList>
            <person name="Kawai M."/>
            <person name="Futagami T."/>
            <person name="Toyoda A."/>
            <person name="Takaki Y."/>
            <person name="Nishi S."/>
            <person name="Hori S."/>
            <person name="Arai W."/>
            <person name="Tsubouchi T."/>
            <person name="Morono Y."/>
            <person name="Uchiyama I."/>
            <person name="Ito T."/>
            <person name="Fujiyama A."/>
            <person name="Inagaki F."/>
            <person name="Takami H."/>
        </authorList>
    </citation>
    <scope>NUCLEOTIDE SEQUENCE</scope>
    <source>
        <strain evidence="9">Expedition CK06-06</strain>
    </source>
</reference>
<dbReference type="SUPFAM" id="SSF52540">
    <property type="entry name" value="P-loop containing nucleoside triphosphate hydrolases"/>
    <property type="match status" value="1"/>
</dbReference>
<evidence type="ECO:0000256" key="3">
    <source>
        <dbReference type="ARBA" id="ARBA00022723"/>
    </source>
</evidence>
<sequence>MVRSALSELPLDEFDLLFVENVGNLICPVAFDLGEHTRVAICSVPEGDDKPHKYPAIFISVDALVLNKTDLLPYIPFDVTEFFRLARGLNPRIRIFEVSCVTGEGLDEWVEW</sequence>
<name>X1LQ27_9ZZZZ</name>
<comment type="similarity">
    <text evidence="1">Belongs to the SIMIBI class G3E GTPase family. HypB/HupM subfamily.</text>
</comment>
<dbReference type="Pfam" id="PF02492">
    <property type="entry name" value="cobW"/>
    <property type="match status" value="1"/>
</dbReference>
<evidence type="ECO:0000313" key="9">
    <source>
        <dbReference type="EMBL" id="GAI21447.1"/>
    </source>
</evidence>
<evidence type="ECO:0000256" key="2">
    <source>
        <dbReference type="ARBA" id="ARBA00022596"/>
    </source>
</evidence>
<evidence type="ECO:0000256" key="5">
    <source>
        <dbReference type="ARBA" id="ARBA00022801"/>
    </source>
</evidence>
<keyword evidence="4" id="KW-0547">Nucleotide-binding</keyword>
<dbReference type="GO" id="GO:0051604">
    <property type="term" value="P:protein maturation"/>
    <property type="evidence" value="ECO:0007669"/>
    <property type="project" value="InterPro"/>
</dbReference>
<organism evidence="9">
    <name type="scientific">marine sediment metagenome</name>
    <dbReference type="NCBI Taxonomy" id="412755"/>
    <lineage>
        <taxon>unclassified sequences</taxon>
        <taxon>metagenomes</taxon>
        <taxon>ecological metagenomes</taxon>
    </lineage>
</organism>
<proteinExistence type="inferred from homology"/>
<dbReference type="GO" id="GO:0005525">
    <property type="term" value="F:GTP binding"/>
    <property type="evidence" value="ECO:0007669"/>
    <property type="project" value="UniProtKB-KW"/>
</dbReference>
<evidence type="ECO:0000256" key="7">
    <source>
        <dbReference type="ARBA" id="ARBA00023134"/>
    </source>
</evidence>
<feature type="non-terminal residue" evidence="9">
    <location>
        <position position="112"/>
    </location>
</feature>
<dbReference type="PANTHER" id="PTHR30134:SF2">
    <property type="entry name" value="HYDROGENASE MATURATION FACTOR HYPB"/>
    <property type="match status" value="1"/>
</dbReference>
<comment type="caution">
    <text evidence="9">The sequence shown here is derived from an EMBL/GenBank/DDBJ whole genome shotgun (WGS) entry which is preliminary data.</text>
</comment>
<dbReference type="Gene3D" id="3.40.50.300">
    <property type="entry name" value="P-loop containing nucleotide triphosphate hydrolases"/>
    <property type="match status" value="1"/>
</dbReference>
<dbReference type="PANTHER" id="PTHR30134">
    <property type="entry name" value="HYDROGENASE PROTEIN ASSEMBLY PROTEIN, NICKEL CHAPERONE"/>
    <property type="match status" value="1"/>
</dbReference>
<evidence type="ECO:0000256" key="4">
    <source>
        <dbReference type="ARBA" id="ARBA00022741"/>
    </source>
</evidence>
<keyword evidence="2" id="KW-0533">Nickel</keyword>
<protein>
    <recommendedName>
        <fullName evidence="8">CobW/HypB/UreG nucleotide-binding domain-containing protein</fullName>
    </recommendedName>
</protein>
<keyword evidence="6" id="KW-0862">Zinc</keyword>
<evidence type="ECO:0000256" key="1">
    <source>
        <dbReference type="ARBA" id="ARBA00006211"/>
    </source>
</evidence>
<dbReference type="InterPro" id="IPR027417">
    <property type="entry name" value="P-loop_NTPase"/>
</dbReference>
<keyword evidence="5" id="KW-0378">Hydrolase</keyword>
<feature type="domain" description="CobW/HypB/UreG nucleotide-binding" evidence="8">
    <location>
        <begin position="10"/>
        <end position="96"/>
    </location>
</feature>
<dbReference type="GO" id="GO:0003924">
    <property type="term" value="F:GTPase activity"/>
    <property type="evidence" value="ECO:0007669"/>
    <property type="project" value="InterPro"/>
</dbReference>
<dbReference type="GO" id="GO:0016151">
    <property type="term" value="F:nickel cation binding"/>
    <property type="evidence" value="ECO:0007669"/>
    <property type="project" value="InterPro"/>
</dbReference>